<name>A0ABW1URR2_9LACO</name>
<evidence type="ECO:0000256" key="1">
    <source>
        <dbReference type="SAM" id="Phobius"/>
    </source>
</evidence>
<keyword evidence="3" id="KW-0378">Hydrolase</keyword>
<dbReference type="EC" id="3.-.-.-" evidence="3"/>
<feature type="transmembrane region" description="Helical" evidence="1">
    <location>
        <begin position="12"/>
        <end position="32"/>
    </location>
</feature>
<evidence type="ECO:0000259" key="2">
    <source>
        <dbReference type="Pfam" id="PF00144"/>
    </source>
</evidence>
<organism evidence="3 4">
    <name type="scientific">Lapidilactobacillus achengensis</name>
    <dbReference type="NCBI Taxonomy" id="2486000"/>
    <lineage>
        <taxon>Bacteria</taxon>
        <taxon>Bacillati</taxon>
        <taxon>Bacillota</taxon>
        <taxon>Bacilli</taxon>
        <taxon>Lactobacillales</taxon>
        <taxon>Lactobacillaceae</taxon>
        <taxon>Lapidilactobacillus</taxon>
    </lineage>
</organism>
<protein>
    <submittedName>
        <fullName evidence="3">Serine hydrolase domain-containing protein</fullName>
        <ecNumber evidence="3">3.-.-.-</ecNumber>
    </submittedName>
</protein>
<dbReference type="InterPro" id="IPR012338">
    <property type="entry name" value="Beta-lactam/transpept-like"/>
</dbReference>
<sequence length="401" mass="44098">MKQQHRKLSGGTRAILIVATVLLCLFGSYLGYTRYQAYEHATYAAKVAREKRKIKARAKAQAQARDLTKQETKAVLNTRLNHYFQQELVTQLKSIHFVGSAILAQNGAIVAQYSAGYADYNKLQANTNRTAFEIDSLQKCLTGTLVMQEVEAGKLSLDDLLAKYYPQVPHSNEITLRQMLAMKSGLTMSGMGSEAYTSDEKVIAYDIDHLNFSPSSYNTENYQPINFVLLAGILMQVTGRSYRQLFHERIITALGLKHTTFGYEMNSPVATATAYPITDALLGNYNKPMTLSATQQHLELGTGQVFMSASDFYETVRSIFDGTLISTASVQELFVSGGASPYSGGFYNGPQVRYANGLGAGFESTVYLSQNGQSGVVLMSNYGVNYLSLKGKASLLINLVL</sequence>
<dbReference type="EMBL" id="JBHSSM010000019">
    <property type="protein sequence ID" value="MFC6315676.1"/>
    <property type="molecule type" value="Genomic_DNA"/>
</dbReference>
<reference evidence="4" key="1">
    <citation type="journal article" date="2019" name="Int. J. Syst. Evol. Microbiol.">
        <title>The Global Catalogue of Microorganisms (GCM) 10K type strain sequencing project: providing services to taxonomists for standard genome sequencing and annotation.</title>
        <authorList>
            <consortium name="The Broad Institute Genomics Platform"/>
            <consortium name="The Broad Institute Genome Sequencing Center for Infectious Disease"/>
            <person name="Wu L."/>
            <person name="Ma J."/>
        </authorList>
    </citation>
    <scope>NUCLEOTIDE SEQUENCE [LARGE SCALE GENOMIC DNA]</scope>
    <source>
        <strain evidence="4">CCM 8897</strain>
    </source>
</reference>
<gene>
    <name evidence="3" type="ORF">ACFQHW_08890</name>
</gene>
<dbReference type="PANTHER" id="PTHR46825">
    <property type="entry name" value="D-ALANYL-D-ALANINE-CARBOXYPEPTIDASE/ENDOPEPTIDASE AMPH"/>
    <property type="match status" value="1"/>
</dbReference>
<keyword evidence="1" id="KW-0812">Transmembrane</keyword>
<dbReference type="Pfam" id="PF00144">
    <property type="entry name" value="Beta-lactamase"/>
    <property type="match status" value="1"/>
</dbReference>
<feature type="domain" description="Beta-lactamase-related" evidence="2">
    <location>
        <begin position="100"/>
        <end position="382"/>
    </location>
</feature>
<dbReference type="InterPro" id="IPR050491">
    <property type="entry name" value="AmpC-like"/>
</dbReference>
<evidence type="ECO:0000313" key="4">
    <source>
        <dbReference type="Proteomes" id="UP001596310"/>
    </source>
</evidence>
<comment type="caution">
    <text evidence="3">The sequence shown here is derived from an EMBL/GenBank/DDBJ whole genome shotgun (WGS) entry which is preliminary data.</text>
</comment>
<dbReference type="PANTHER" id="PTHR46825:SF9">
    <property type="entry name" value="BETA-LACTAMASE-RELATED DOMAIN-CONTAINING PROTEIN"/>
    <property type="match status" value="1"/>
</dbReference>
<proteinExistence type="predicted"/>
<keyword evidence="1" id="KW-1133">Transmembrane helix</keyword>
<dbReference type="SUPFAM" id="SSF56601">
    <property type="entry name" value="beta-lactamase/transpeptidase-like"/>
    <property type="match status" value="1"/>
</dbReference>
<keyword evidence="4" id="KW-1185">Reference proteome</keyword>
<dbReference type="Proteomes" id="UP001596310">
    <property type="component" value="Unassembled WGS sequence"/>
</dbReference>
<dbReference type="InterPro" id="IPR001466">
    <property type="entry name" value="Beta-lactam-related"/>
</dbReference>
<accession>A0ABW1URR2</accession>
<evidence type="ECO:0000313" key="3">
    <source>
        <dbReference type="EMBL" id="MFC6315676.1"/>
    </source>
</evidence>
<dbReference type="GO" id="GO:0016787">
    <property type="term" value="F:hydrolase activity"/>
    <property type="evidence" value="ECO:0007669"/>
    <property type="project" value="UniProtKB-KW"/>
</dbReference>
<dbReference type="Gene3D" id="3.40.710.10">
    <property type="entry name" value="DD-peptidase/beta-lactamase superfamily"/>
    <property type="match status" value="1"/>
</dbReference>
<keyword evidence="1" id="KW-0472">Membrane</keyword>
<dbReference type="RefSeq" id="WP_125600641.1">
    <property type="nucleotide sequence ID" value="NZ_JBHSSM010000019.1"/>
</dbReference>